<comment type="similarity">
    <text evidence="1">Belongs to the short-chain dehydrogenases/reductases (SDR) family.</text>
</comment>
<dbReference type="RefSeq" id="XP_024719812.1">
    <property type="nucleotide sequence ID" value="XM_024860928.1"/>
</dbReference>
<dbReference type="AlphaFoldDB" id="A0A2T3AYS7"/>
<dbReference type="InterPro" id="IPR002347">
    <property type="entry name" value="SDR_fam"/>
</dbReference>
<dbReference type="STRING" id="857342.A0A2T3AYS7"/>
<dbReference type="PROSITE" id="PS00061">
    <property type="entry name" value="ADH_SHORT"/>
    <property type="match status" value="1"/>
</dbReference>
<dbReference type="SUPFAM" id="SSF51735">
    <property type="entry name" value="NAD(P)-binding Rossmann-fold domains"/>
    <property type="match status" value="1"/>
</dbReference>
<dbReference type="PANTHER" id="PTHR43008:SF4">
    <property type="entry name" value="CHAIN DEHYDROGENASE, PUTATIVE (AFU_ORTHOLOGUE AFUA_4G08710)-RELATED"/>
    <property type="match status" value="1"/>
</dbReference>
<dbReference type="PRINTS" id="PR00081">
    <property type="entry name" value="GDHRDH"/>
</dbReference>
<dbReference type="Pfam" id="PF13561">
    <property type="entry name" value="adh_short_C2"/>
    <property type="match status" value="1"/>
</dbReference>
<dbReference type="InParanoid" id="A0A2T3AYS7"/>
<protein>
    <submittedName>
        <fullName evidence="4">Uncharacterized protein</fullName>
    </submittedName>
</protein>
<keyword evidence="5" id="KW-1185">Reference proteome</keyword>
<evidence type="ECO:0000256" key="2">
    <source>
        <dbReference type="ARBA" id="ARBA00022857"/>
    </source>
</evidence>
<dbReference type="PRINTS" id="PR00080">
    <property type="entry name" value="SDRFAMILY"/>
</dbReference>
<dbReference type="GeneID" id="36569009"/>
<dbReference type="InterPro" id="IPR020904">
    <property type="entry name" value="Sc_DH/Rdtase_CS"/>
</dbReference>
<dbReference type="FunFam" id="3.40.50.720:FF:000245">
    <property type="entry name" value="Short chain dehydrogenase, putative"/>
    <property type="match status" value="1"/>
</dbReference>
<evidence type="ECO:0000256" key="3">
    <source>
        <dbReference type="ARBA" id="ARBA00023002"/>
    </source>
</evidence>
<reference evidence="4 5" key="1">
    <citation type="journal article" date="2018" name="New Phytol.">
        <title>Comparative genomics and transcriptomics depict ericoid mycorrhizal fungi as versatile saprotrophs and plant mutualists.</title>
        <authorList>
            <person name="Martino E."/>
            <person name="Morin E."/>
            <person name="Grelet G.A."/>
            <person name="Kuo A."/>
            <person name="Kohler A."/>
            <person name="Daghino S."/>
            <person name="Barry K.W."/>
            <person name="Cichocki N."/>
            <person name="Clum A."/>
            <person name="Dockter R.B."/>
            <person name="Hainaut M."/>
            <person name="Kuo R.C."/>
            <person name="LaButti K."/>
            <person name="Lindahl B.D."/>
            <person name="Lindquist E.A."/>
            <person name="Lipzen A."/>
            <person name="Khouja H.R."/>
            <person name="Magnuson J."/>
            <person name="Murat C."/>
            <person name="Ohm R.A."/>
            <person name="Singer S.W."/>
            <person name="Spatafora J.W."/>
            <person name="Wang M."/>
            <person name="Veneault-Fourrey C."/>
            <person name="Henrissat B."/>
            <person name="Grigoriev I.V."/>
            <person name="Martin F.M."/>
            <person name="Perotto S."/>
        </authorList>
    </citation>
    <scope>NUCLEOTIDE SEQUENCE [LARGE SCALE GENOMIC DNA]</scope>
    <source>
        <strain evidence="4 5">ATCC 22711</strain>
    </source>
</reference>
<keyword evidence="3" id="KW-0560">Oxidoreductase</keyword>
<dbReference type="OrthoDB" id="1669814at2759"/>
<evidence type="ECO:0000256" key="1">
    <source>
        <dbReference type="ARBA" id="ARBA00006484"/>
    </source>
</evidence>
<dbReference type="GO" id="GO:0050664">
    <property type="term" value="F:oxidoreductase activity, acting on NAD(P)H, oxygen as acceptor"/>
    <property type="evidence" value="ECO:0007669"/>
    <property type="project" value="TreeGrafter"/>
</dbReference>
<organism evidence="4 5">
    <name type="scientific">Amorphotheca resinae ATCC 22711</name>
    <dbReference type="NCBI Taxonomy" id="857342"/>
    <lineage>
        <taxon>Eukaryota</taxon>
        <taxon>Fungi</taxon>
        <taxon>Dikarya</taxon>
        <taxon>Ascomycota</taxon>
        <taxon>Pezizomycotina</taxon>
        <taxon>Leotiomycetes</taxon>
        <taxon>Helotiales</taxon>
        <taxon>Amorphothecaceae</taxon>
        <taxon>Amorphotheca</taxon>
    </lineage>
</organism>
<sequence>MEANPPRPPPAAPDAEDAALHHQKTAPTYLGTTKRLPEFNLVDKVVLVSGAGRGLGLVQAEALLEAGATVYALDRLPEPSPDFARVQKRAAEELGTSLSYRRIDVRDVEALNATVAEIADTHGRMDGLVAAAGIQQETPALEYTAKDCDTMMSVNVTGCFMTAQAVAKQMIRFGNGGSMVLIASMSASIANKGLICPAYNASKAAVLQLSRNLASEWGQYGIRVNTISPGYIVTEMVEALFVQYPERRTDWPTQNMLGRLSKPEEYRGAAAFLISDASSFMTGSDLRIDGGHSAW</sequence>
<dbReference type="InterPro" id="IPR036291">
    <property type="entry name" value="NAD(P)-bd_dom_sf"/>
</dbReference>
<dbReference type="Gene3D" id="3.40.50.720">
    <property type="entry name" value="NAD(P)-binding Rossmann-like Domain"/>
    <property type="match status" value="1"/>
</dbReference>
<evidence type="ECO:0000313" key="5">
    <source>
        <dbReference type="Proteomes" id="UP000241818"/>
    </source>
</evidence>
<dbReference type="PANTHER" id="PTHR43008">
    <property type="entry name" value="BENZIL REDUCTASE"/>
    <property type="match status" value="1"/>
</dbReference>
<gene>
    <name evidence="4" type="ORF">M430DRAFT_104446</name>
</gene>
<proteinExistence type="inferred from homology"/>
<dbReference type="GO" id="GO:0016616">
    <property type="term" value="F:oxidoreductase activity, acting on the CH-OH group of donors, NAD or NADP as acceptor"/>
    <property type="evidence" value="ECO:0007669"/>
    <property type="project" value="UniProtKB-ARBA"/>
</dbReference>
<dbReference type="EMBL" id="KZ679013">
    <property type="protein sequence ID" value="PSS15213.1"/>
    <property type="molecule type" value="Genomic_DNA"/>
</dbReference>
<evidence type="ECO:0000313" key="4">
    <source>
        <dbReference type="EMBL" id="PSS15213.1"/>
    </source>
</evidence>
<keyword evidence="2" id="KW-0521">NADP</keyword>
<dbReference type="Proteomes" id="UP000241818">
    <property type="component" value="Unassembled WGS sequence"/>
</dbReference>
<name>A0A2T3AYS7_AMORE</name>
<accession>A0A2T3AYS7</accession>